<comment type="caution">
    <text evidence="1">The sequence shown here is derived from an EMBL/GenBank/DDBJ whole genome shotgun (WGS) entry which is preliminary data.</text>
</comment>
<sequence>MSAQRDAQETVGTNKANSSITKMWKRTWTLPVKGRIKSSLLRCRHEFMRTKTQLQKRGIGIIAAEGDSESFRKGFSLEWVADLLEATLQAVKWGLEEART</sequence>
<dbReference type="AlphaFoldDB" id="A0A5A7NYD1"/>
<proteinExistence type="predicted"/>
<gene>
    <name evidence="1" type="ORF">STAS_01128</name>
</gene>
<dbReference type="Proteomes" id="UP000325081">
    <property type="component" value="Unassembled WGS sequence"/>
</dbReference>
<dbReference type="EMBL" id="BKCP01000225">
    <property type="protein sequence ID" value="GER25539.1"/>
    <property type="molecule type" value="Genomic_DNA"/>
</dbReference>
<reference evidence="2" key="1">
    <citation type="journal article" date="2019" name="Curr. Biol.">
        <title>Genome Sequence of Striga asiatica Provides Insight into the Evolution of Plant Parasitism.</title>
        <authorList>
            <person name="Yoshida S."/>
            <person name="Kim S."/>
            <person name="Wafula E.K."/>
            <person name="Tanskanen J."/>
            <person name="Kim Y.M."/>
            <person name="Honaas L."/>
            <person name="Yang Z."/>
            <person name="Spallek T."/>
            <person name="Conn C.E."/>
            <person name="Ichihashi Y."/>
            <person name="Cheong K."/>
            <person name="Cui S."/>
            <person name="Der J.P."/>
            <person name="Gundlach H."/>
            <person name="Jiao Y."/>
            <person name="Hori C."/>
            <person name="Ishida J.K."/>
            <person name="Kasahara H."/>
            <person name="Kiba T."/>
            <person name="Kim M.S."/>
            <person name="Koo N."/>
            <person name="Laohavisit A."/>
            <person name="Lee Y.H."/>
            <person name="Lumba S."/>
            <person name="McCourt P."/>
            <person name="Mortimer J.C."/>
            <person name="Mutuku J.M."/>
            <person name="Nomura T."/>
            <person name="Sasaki-Sekimoto Y."/>
            <person name="Seto Y."/>
            <person name="Wang Y."/>
            <person name="Wakatake T."/>
            <person name="Sakakibara H."/>
            <person name="Demura T."/>
            <person name="Yamaguchi S."/>
            <person name="Yoneyama K."/>
            <person name="Manabe R.I."/>
            <person name="Nelson D.C."/>
            <person name="Schulman A.H."/>
            <person name="Timko M.P."/>
            <person name="dePamphilis C.W."/>
            <person name="Choi D."/>
            <person name="Shirasu K."/>
        </authorList>
    </citation>
    <scope>NUCLEOTIDE SEQUENCE [LARGE SCALE GENOMIC DNA]</scope>
    <source>
        <strain evidence="2">cv. UVA1</strain>
    </source>
</reference>
<protein>
    <submittedName>
        <fullName evidence="1">Fermentation/respiration switch protein</fullName>
    </submittedName>
</protein>
<keyword evidence="2" id="KW-1185">Reference proteome</keyword>
<organism evidence="1 2">
    <name type="scientific">Striga asiatica</name>
    <name type="common">Asiatic witchweed</name>
    <name type="synonym">Buchnera asiatica</name>
    <dbReference type="NCBI Taxonomy" id="4170"/>
    <lineage>
        <taxon>Eukaryota</taxon>
        <taxon>Viridiplantae</taxon>
        <taxon>Streptophyta</taxon>
        <taxon>Embryophyta</taxon>
        <taxon>Tracheophyta</taxon>
        <taxon>Spermatophyta</taxon>
        <taxon>Magnoliopsida</taxon>
        <taxon>eudicotyledons</taxon>
        <taxon>Gunneridae</taxon>
        <taxon>Pentapetalae</taxon>
        <taxon>asterids</taxon>
        <taxon>lamiids</taxon>
        <taxon>Lamiales</taxon>
        <taxon>Orobanchaceae</taxon>
        <taxon>Buchnereae</taxon>
        <taxon>Striga</taxon>
    </lineage>
</organism>
<name>A0A5A7NYD1_STRAF</name>
<evidence type="ECO:0000313" key="2">
    <source>
        <dbReference type="Proteomes" id="UP000325081"/>
    </source>
</evidence>
<evidence type="ECO:0000313" key="1">
    <source>
        <dbReference type="EMBL" id="GER25539.1"/>
    </source>
</evidence>
<accession>A0A5A7NYD1</accession>